<dbReference type="PANTHER" id="PTHR10472:SF5">
    <property type="entry name" value="D-AMINOACYL-TRNA DEACYLASE 1"/>
    <property type="match status" value="1"/>
</dbReference>
<dbReference type="Pfam" id="PF02580">
    <property type="entry name" value="Tyr_Deacylase"/>
    <property type="match status" value="1"/>
</dbReference>
<dbReference type="EMBL" id="PEWV01000071">
    <property type="protein sequence ID" value="PIU41170.1"/>
    <property type="molecule type" value="Genomic_DNA"/>
</dbReference>
<dbReference type="GO" id="GO:0000049">
    <property type="term" value="F:tRNA binding"/>
    <property type="evidence" value="ECO:0007669"/>
    <property type="project" value="UniProtKB-UniRule"/>
</dbReference>
<dbReference type="Gene3D" id="3.50.80.10">
    <property type="entry name" value="D-tyrosyl-tRNA(Tyr) deacylase"/>
    <property type="match status" value="1"/>
</dbReference>
<keyword evidence="2" id="KW-0694">RNA-binding</keyword>
<evidence type="ECO:0000256" key="1">
    <source>
        <dbReference type="ARBA" id="ARBA00009673"/>
    </source>
</evidence>
<proteinExistence type="inferred from homology"/>
<comment type="domain">
    <text evidence="2">A Gly-cisPro motif from one monomer fits into the active site of the other monomer to allow specific chiral rejection of L-amino acids.</text>
</comment>
<dbReference type="NCBIfam" id="TIGR00256">
    <property type="entry name" value="D-aminoacyl-tRNA deacylase"/>
    <property type="match status" value="1"/>
</dbReference>
<dbReference type="InterPro" id="IPR023509">
    <property type="entry name" value="DTD-like_sf"/>
</dbReference>
<comment type="subcellular location">
    <subcellularLocation>
        <location evidence="2">Cytoplasm</location>
    </subcellularLocation>
</comment>
<comment type="caution">
    <text evidence="3">The sequence shown here is derived from an EMBL/GenBank/DDBJ whole genome shotgun (WGS) entry which is preliminary data.</text>
</comment>
<comment type="function">
    <text evidence="2">An aminoacyl-tRNA editing enzyme that deacylates mischarged D-aminoacyl-tRNAs. Also deacylates mischarged glycyl-tRNA(Ala), protecting cells against glycine mischarging by AlaRS. Acts via tRNA-based rather than protein-based catalysis; rejects L-amino acids rather than detecting D-amino acids in the active site. By recycling D-aminoacyl-tRNA to D-amino acids and free tRNA molecules, this enzyme counteracts the toxicity associated with the formation of D-aminoacyl-tRNA entities in vivo and helps enforce protein L-homochirality.</text>
</comment>
<sequence length="150" mass="16547">MKIVVQRVKSAKVSVGGKTTSEIGAGFLILVGVGKEDREEDLKYLSKKLTALRIFEDDKGKMNLDIKEARGSILSVPQFTLYADTRKGNRPGFEMSAEPQSAKKLWEDFNSMLESCGADVKEGIFGARMEVELINDGPVTILLDSKGRYV</sequence>
<dbReference type="FunFam" id="3.50.80.10:FF:000001">
    <property type="entry name" value="D-aminoacyl-tRNA deacylase"/>
    <property type="match status" value="1"/>
</dbReference>
<keyword evidence="2" id="KW-0820">tRNA-binding</keyword>
<dbReference type="GO" id="GO:0005737">
    <property type="term" value="C:cytoplasm"/>
    <property type="evidence" value="ECO:0007669"/>
    <property type="project" value="UniProtKB-SubCell"/>
</dbReference>
<comment type="catalytic activity">
    <reaction evidence="2">
        <text>a D-aminoacyl-tRNA + H2O = a tRNA + a D-alpha-amino acid + H(+)</text>
        <dbReference type="Rhea" id="RHEA:13953"/>
        <dbReference type="Rhea" id="RHEA-COMP:10123"/>
        <dbReference type="Rhea" id="RHEA-COMP:10124"/>
        <dbReference type="ChEBI" id="CHEBI:15377"/>
        <dbReference type="ChEBI" id="CHEBI:15378"/>
        <dbReference type="ChEBI" id="CHEBI:59871"/>
        <dbReference type="ChEBI" id="CHEBI:78442"/>
        <dbReference type="ChEBI" id="CHEBI:79333"/>
        <dbReference type="EC" id="3.1.1.96"/>
    </reaction>
</comment>
<protein>
    <recommendedName>
        <fullName evidence="2">D-aminoacyl-tRNA deacylase</fullName>
        <shortName evidence="2">DTD</shortName>
        <ecNumber evidence="2">3.1.1.96</ecNumber>
    </recommendedName>
    <alternativeName>
        <fullName evidence="2">Gly-tRNA(Ala) deacylase</fullName>
        <ecNumber evidence="2">3.1.1.-</ecNumber>
    </alternativeName>
</protein>
<keyword evidence="2" id="KW-0963">Cytoplasm</keyword>
<dbReference type="GO" id="GO:0051500">
    <property type="term" value="F:D-tyrosyl-tRNA(Tyr) deacylase activity"/>
    <property type="evidence" value="ECO:0007669"/>
    <property type="project" value="TreeGrafter"/>
</dbReference>
<comment type="similarity">
    <text evidence="1 2">Belongs to the DTD family.</text>
</comment>
<evidence type="ECO:0000313" key="3">
    <source>
        <dbReference type="EMBL" id="PIU41170.1"/>
    </source>
</evidence>
<dbReference type="EC" id="3.1.1.-" evidence="2"/>
<gene>
    <name evidence="2" type="primary">dtd</name>
    <name evidence="3" type="ORF">COS99_07470</name>
</gene>
<comment type="subunit">
    <text evidence="2">Homodimer.</text>
</comment>
<dbReference type="SUPFAM" id="SSF69500">
    <property type="entry name" value="DTD-like"/>
    <property type="match status" value="1"/>
</dbReference>
<evidence type="ECO:0000256" key="2">
    <source>
        <dbReference type="HAMAP-Rule" id="MF_00518"/>
    </source>
</evidence>
<name>A0A2J0KXM8_9BACT</name>
<dbReference type="InterPro" id="IPR003732">
    <property type="entry name" value="Daa-tRNA_deacyls_DTD"/>
</dbReference>
<keyword evidence="2" id="KW-0378">Hydrolase</keyword>
<comment type="catalytic activity">
    <reaction evidence="2">
        <text>glycyl-tRNA(Ala) + H2O = tRNA(Ala) + glycine + H(+)</text>
        <dbReference type="Rhea" id="RHEA:53744"/>
        <dbReference type="Rhea" id="RHEA-COMP:9657"/>
        <dbReference type="Rhea" id="RHEA-COMP:13640"/>
        <dbReference type="ChEBI" id="CHEBI:15377"/>
        <dbReference type="ChEBI" id="CHEBI:15378"/>
        <dbReference type="ChEBI" id="CHEBI:57305"/>
        <dbReference type="ChEBI" id="CHEBI:78442"/>
        <dbReference type="ChEBI" id="CHEBI:78522"/>
    </reaction>
</comment>
<dbReference type="Proteomes" id="UP000230052">
    <property type="component" value="Unassembled WGS sequence"/>
</dbReference>
<evidence type="ECO:0000313" key="4">
    <source>
        <dbReference type="Proteomes" id="UP000230052"/>
    </source>
</evidence>
<dbReference type="GO" id="GO:0043908">
    <property type="term" value="F:Ser(Gly)-tRNA(Ala) hydrolase activity"/>
    <property type="evidence" value="ECO:0007669"/>
    <property type="project" value="UniProtKB-UniRule"/>
</dbReference>
<dbReference type="EC" id="3.1.1.96" evidence="2"/>
<organism evidence="3 4">
    <name type="scientific">Candidatus Aquitaenariimonas noxiae</name>
    <dbReference type="NCBI Taxonomy" id="1974741"/>
    <lineage>
        <taxon>Bacteria</taxon>
        <taxon>Pseudomonadati</taxon>
        <taxon>Candidatus Omnitrophota</taxon>
        <taxon>Candidatus Aquitaenariimonas</taxon>
    </lineage>
</organism>
<dbReference type="AlphaFoldDB" id="A0A2J0KXM8"/>
<dbReference type="GO" id="GO:0019478">
    <property type="term" value="P:D-amino acid catabolic process"/>
    <property type="evidence" value="ECO:0007669"/>
    <property type="project" value="UniProtKB-UniRule"/>
</dbReference>
<dbReference type="PANTHER" id="PTHR10472">
    <property type="entry name" value="D-TYROSYL-TRNA TYR DEACYLASE"/>
    <property type="match status" value="1"/>
</dbReference>
<feature type="short sequence motif" description="Gly-cisPro motif, important for rejection of L-amino acids" evidence="2">
    <location>
        <begin position="137"/>
        <end position="138"/>
    </location>
</feature>
<dbReference type="GO" id="GO:0106026">
    <property type="term" value="F:Gly-tRNA(Ala) deacylase activity"/>
    <property type="evidence" value="ECO:0007669"/>
    <property type="project" value="UniProtKB-UniRule"/>
</dbReference>
<dbReference type="HAMAP" id="MF_00518">
    <property type="entry name" value="Deacylase_Dtd"/>
    <property type="match status" value="1"/>
</dbReference>
<accession>A0A2J0KXM8</accession>
<reference evidence="3 4" key="1">
    <citation type="submission" date="2017-09" db="EMBL/GenBank/DDBJ databases">
        <title>Depth-based differentiation of microbial function through sediment-hosted aquifers and enrichment of novel symbionts in the deep terrestrial subsurface.</title>
        <authorList>
            <person name="Probst A.J."/>
            <person name="Ladd B."/>
            <person name="Jarett J.K."/>
            <person name="Geller-Mcgrath D.E."/>
            <person name="Sieber C.M."/>
            <person name="Emerson J.B."/>
            <person name="Anantharaman K."/>
            <person name="Thomas B.C."/>
            <person name="Malmstrom R."/>
            <person name="Stieglmeier M."/>
            <person name="Klingl A."/>
            <person name="Woyke T."/>
            <person name="Ryan C.M."/>
            <person name="Banfield J.F."/>
        </authorList>
    </citation>
    <scope>NUCLEOTIDE SEQUENCE [LARGE SCALE GENOMIC DNA]</scope>
    <source>
        <strain evidence="3">CG07_land_8_20_14_0_80_42_15</strain>
    </source>
</reference>